<dbReference type="PROSITE" id="PS00455">
    <property type="entry name" value="AMP_BINDING"/>
    <property type="match status" value="1"/>
</dbReference>
<dbReference type="Gene3D" id="3.40.50.12780">
    <property type="entry name" value="N-terminal domain of ligase-like"/>
    <property type="match status" value="1"/>
</dbReference>
<dbReference type="InterPro" id="IPR025110">
    <property type="entry name" value="AMP-bd_C"/>
</dbReference>
<dbReference type="GO" id="GO:0009698">
    <property type="term" value="P:phenylpropanoid metabolic process"/>
    <property type="evidence" value="ECO:0007669"/>
    <property type="project" value="UniProtKB-KW"/>
</dbReference>
<evidence type="ECO:0000256" key="1">
    <source>
        <dbReference type="ARBA" id="ARBA00004930"/>
    </source>
</evidence>
<comment type="pathway">
    <text evidence="1">Phytoalexin biosynthesis; 3,4',5-trihydroxystilbene biosynthesis; 3,4',5-trihydroxystilbene from trans-4-coumarate: step 1/2.</text>
</comment>
<dbReference type="GO" id="GO:0016874">
    <property type="term" value="F:ligase activity"/>
    <property type="evidence" value="ECO:0007669"/>
    <property type="project" value="UniProtKB-KW"/>
</dbReference>
<keyword evidence="3" id="KW-0436">Ligase</keyword>
<dbReference type="AlphaFoldDB" id="A0A5J5AQN1"/>
<dbReference type="Pfam" id="PF13193">
    <property type="entry name" value="AMP-binding_C"/>
    <property type="match status" value="1"/>
</dbReference>
<evidence type="ECO:0000256" key="3">
    <source>
        <dbReference type="ARBA" id="ARBA00022598"/>
    </source>
</evidence>
<dbReference type="OrthoDB" id="10253115at2759"/>
<sequence length="483" mass="52653">MILLVDDEIAALAPNIPALYELHFGIPMAGAVLSALNTRLDSAMLAFLLQQLKPKLFFVDYQFVEAALEAFDILSLTNCKLVVVPECDQATSPIMKDLPPGSLDYNELLEMGYADFKIMRPEDERDPISVNYTSGSTGKPKGVVYSHRAAYLNSLAAIFRTEMRLMPVFLWTVDMFRCNGWGFTWVMAALGGTNICLRNVSAKAIFDAISLHKVTHLCGAPAILNQLADAPASSGQRPLTSRVDLTIAGALPPPQVLNKIDGMGFNITHAYGMTEALGPVTSKLYKTDEIATMKCREGIHNLMMEGVDVKDPVTMASVPADGKTIGEVMFRGNTIMSGYLKNLQATQEAFRGGWYRTGDLGVIHPDGYIQMKDRAVDMVISGGETISTLEVEAVLVSHPMVLEAAVVGRPDDGFGETLCAFVKLKEGCDVSAEEIIKFCRDQLACYMASWTVIFGDLPVNSTGKIQKFVLREKAKAMSSLPLV</sequence>
<dbReference type="Pfam" id="PF00501">
    <property type="entry name" value="AMP-binding"/>
    <property type="match status" value="1"/>
</dbReference>
<dbReference type="PANTHER" id="PTHR43859">
    <property type="entry name" value="ACYL-ACTIVATING ENZYME"/>
    <property type="match status" value="1"/>
</dbReference>
<dbReference type="UniPathway" id="UPA00372">
    <property type="reaction ID" value="UER00547"/>
</dbReference>
<proteinExistence type="inferred from homology"/>
<reference evidence="7 8" key="1">
    <citation type="submission" date="2019-09" db="EMBL/GenBank/DDBJ databases">
        <title>A chromosome-level genome assembly of the Chinese tupelo Nyssa sinensis.</title>
        <authorList>
            <person name="Yang X."/>
            <person name="Kang M."/>
            <person name="Yang Y."/>
            <person name="Xiong H."/>
            <person name="Wang M."/>
            <person name="Zhang Z."/>
            <person name="Wang Z."/>
            <person name="Wu H."/>
            <person name="Ma T."/>
            <person name="Liu J."/>
            <person name="Xi Z."/>
        </authorList>
    </citation>
    <scope>NUCLEOTIDE SEQUENCE [LARGE SCALE GENOMIC DNA]</scope>
    <source>
        <strain evidence="7">J267</strain>
        <tissue evidence="7">Leaf</tissue>
    </source>
</reference>
<name>A0A5J5AQN1_9ASTE</name>
<feature type="domain" description="AMP-binding enzyme C-terminal" evidence="6">
    <location>
        <begin position="390"/>
        <end position="464"/>
    </location>
</feature>
<accession>A0A5J5AQN1</accession>
<evidence type="ECO:0000256" key="4">
    <source>
        <dbReference type="ARBA" id="ARBA00023051"/>
    </source>
</evidence>
<dbReference type="Gene3D" id="3.30.300.30">
    <property type="match status" value="1"/>
</dbReference>
<comment type="similarity">
    <text evidence="2">Belongs to the ATP-dependent AMP-binding enzyme family.</text>
</comment>
<feature type="domain" description="AMP-dependent synthetase/ligase" evidence="5">
    <location>
        <begin position="6"/>
        <end position="340"/>
    </location>
</feature>
<dbReference type="SUPFAM" id="SSF56801">
    <property type="entry name" value="Acetyl-CoA synthetase-like"/>
    <property type="match status" value="1"/>
</dbReference>
<dbReference type="InterPro" id="IPR042099">
    <property type="entry name" value="ANL_N_sf"/>
</dbReference>
<dbReference type="FunFam" id="3.30.300.30:FF:000008">
    <property type="entry name" value="2,3-dihydroxybenzoate-AMP ligase"/>
    <property type="match status" value="1"/>
</dbReference>
<evidence type="ECO:0000259" key="6">
    <source>
        <dbReference type="Pfam" id="PF13193"/>
    </source>
</evidence>
<protein>
    <submittedName>
        <fullName evidence="7">Uncharacterized protein</fullName>
    </submittedName>
</protein>
<keyword evidence="8" id="KW-1185">Reference proteome</keyword>
<dbReference type="InterPro" id="IPR000873">
    <property type="entry name" value="AMP-dep_synth/lig_dom"/>
</dbReference>
<dbReference type="EMBL" id="CM018043">
    <property type="protein sequence ID" value="KAA8532052.1"/>
    <property type="molecule type" value="Genomic_DNA"/>
</dbReference>
<dbReference type="Proteomes" id="UP000325577">
    <property type="component" value="Linkage Group LG2"/>
</dbReference>
<evidence type="ECO:0000313" key="7">
    <source>
        <dbReference type="EMBL" id="KAA8532052.1"/>
    </source>
</evidence>
<dbReference type="PANTHER" id="PTHR43859:SF11">
    <property type="entry name" value="4-COUMARATE--COA LIGASE"/>
    <property type="match status" value="1"/>
</dbReference>
<evidence type="ECO:0000256" key="2">
    <source>
        <dbReference type="ARBA" id="ARBA00006432"/>
    </source>
</evidence>
<dbReference type="InterPro" id="IPR045851">
    <property type="entry name" value="AMP-bd_C_sf"/>
</dbReference>
<evidence type="ECO:0000313" key="8">
    <source>
        <dbReference type="Proteomes" id="UP000325577"/>
    </source>
</evidence>
<gene>
    <name evidence="7" type="ORF">F0562_006806</name>
</gene>
<evidence type="ECO:0000259" key="5">
    <source>
        <dbReference type="Pfam" id="PF00501"/>
    </source>
</evidence>
<dbReference type="InterPro" id="IPR020845">
    <property type="entry name" value="AMP-binding_CS"/>
</dbReference>
<organism evidence="7 8">
    <name type="scientific">Nyssa sinensis</name>
    <dbReference type="NCBI Taxonomy" id="561372"/>
    <lineage>
        <taxon>Eukaryota</taxon>
        <taxon>Viridiplantae</taxon>
        <taxon>Streptophyta</taxon>
        <taxon>Embryophyta</taxon>
        <taxon>Tracheophyta</taxon>
        <taxon>Spermatophyta</taxon>
        <taxon>Magnoliopsida</taxon>
        <taxon>eudicotyledons</taxon>
        <taxon>Gunneridae</taxon>
        <taxon>Pentapetalae</taxon>
        <taxon>asterids</taxon>
        <taxon>Cornales</taxon>
        <taxon>Nyssaceae</taxon>
        <taxon>Nyssa</taxon>
    </lineage>
</organism>
<keyword evidence="4" id="KW-0587">Phenylpropanoid metabolism</keyword>